<dbReference type="VEuPathDB" id="FungiDB:RhiirFUN_015315"/>
<dbReference type="VEuPathDB" id="FungiDB:RhiirA1_357535"/>
<gene>
    <name evidence="9" type="ORF">RhiirA4_440091</name>
</gene>
<dbReference type="GO" id="GO:0005886">
    <property type="term" value="C:plasma membrane"/>
    <property type="evidence" value="ECO:0007669"/>
    <property type="project" value="TreeGrafter"/>
</dbReference>
<dbReference type="OrthoDB" id="2162691at2759"/>
<dbReference type="EMBL" id="LLXI01000065">
    <property type="protein sequence ID" value="PKY39485.1"/>
    <property type="molecule type" value="Genomic_DNA"/>
</dbReference>
<keyword evidence="10" id="KW-1185">Reference proteome</keyword>
<evidence type="ECO:0000259" key="8">
    <source>
        <dbReference type="PROSITE" id="PS51778"/>
    </source>
</evidence>
<dbReference type="CDD" id="cd13220">
    <property type="entry name" value="PH-GRAM_GRAMDC"/>
    <property type="match status" value="1"/>
</dbReference>
<feature type="compositionally biased region" description="Polar residues" evidence="6">
    <location>
        <begin position="425"/>
        <end position="434"/>
    </location>
</feature>
<dbReference type="PANTHER" id="PTHR23319:SF4">
    <property type="entry name" value="GRAM DOMAIN CONTAINING 1B, ISOFORM E"/>
    <property type="match status" value="1"/>
</dbReference>
<feature type="compositionally biased region" description="Polar residues" evidence="6">
    <location>
        <begin position="9"/>
        <end position="37"/>
    </location>
</feature>
<dbReference type="GO" id="GO:0140268">
    <property type="term" value="C:endoplasmic reticulum-plasma membrane contact site"/>
    <property type="evidence" value="ECO:0007669"/>
    <property type="project" value="TreeGrafter"/>
</dbReference>
<protein>
    <recommendedName>
        <fullName evidence="8">VASt domain-containing protein</fullName>
    </recommendedName>
</protein>
<feature type="region of interest" description="Disordered" evidence="6">
    <location>
        <begin position="334"/>
        <end position="379"/>
    </location>
</feature>
<comment type="subcellular location">
    <subcellularLocation>
        <location evidence="1">Membrane</location>
        <topology evidence="1">Single-pass membrane protein</topology>
    </subcellularLocation>
</comment>
<feature type="transmembrane region" description="Helical" evidence="7">
    <location>
        <begin position="752"/>
        <end position="772"/>
    </location>
</feature>
<dbReference type="InterPro" id="IPR011993">
    <property type="entry name" value="PH-like_dom_sf"/>
</dbReference>
<name>A0A2I1FYN6_9GLOM</name>
<dbReference type="GO" id="GO:0005739">
    <property type="term" value="C:mitochondrion"/>
    <property type="evidence" value="ECO:0007669"/>
    <property type="project" value="TreeGrafter"/>
</dbReference>
<feature type="region of interest" description="Disordered" evidence="6">
    <location>
        <begin position="1"/>
        <end position="71"/>
    </location>
</feature>
<evidence type="ECO:0000256" key="3">
    <source>
        <dbReference type="ARBA" id="ARBA00022692"/>
    </source>
</evidence>
<dbReference type="Pfam" id="PF16016">
    <property type="entry name" value="VASt"/>
    <property type="match status" value="1"/>
</dbReference>
<dbReference type="PROSITE" id="PS51778">
    <property type="entry name" value="VAST"/>
    <property type="match status" value="1"/>
</dbReference>
<comment type="similarity">
    <text evidence="2">Belongs to the YSP2 family.</text>
</comment>
<evidence type="ECO:0000256" key="1">
    <source>
        <dbReference type="ARBA" id="ARBA00004167"/>
    </source>
</evidence>
<feature type="region of interest" description="Disordered" evidence="6">
    <location>
        <begin position="412"/>
        <end position="443"/>
    </location>
</feature>
<reference evidence="9 10" key="1">
    <citation type="submission" date="2015-10" db="EMBL/GenBank/DDBJ databases">
        <title>Genome analyses suggest a sexual origin of heterokaryosis in a supposedly ancient asexual fungus.</title>
        <authorList>
            <person name="Ropars J."/>
            <person name="Sedzielewska K."/>
            <person name="Noel J."/>
            <person name="Charron P."/>
            <person name="Farinelli L."/>
            <person name="Marton T."/>
            <person name="Kruger M."/>
            <person name="Pelin A."/>
            <person name="Brachmann A."/>
            <person name="Corradi N."/>
        </authorList>
    </citation>
    <scope>NUCLEOTIDE SEQUENCE [LARGE SCALE GENOMIC DNA]</scope>
    <source>
        <strain evidence="9 10">A4</strain>
    </source>
</reference>
<dbReference type="GO" id="GO:0032541">
    <property type="term" value="C:cortical endoplasmic reticulum"/>
    <property type="evidence" value="ECO:0007669"/>
    <property type="project" value="TreeGrafter"/>
</dbReference>
<comment type="caution">
    <text evidence="9">The sequence shown here is derived from an EMBL/GenBank/DDBJ whole genome shotgun (WGS) entry which is preliminary data.</text>
</comment>
<evidence type="ECO:0000313" key="9">
    <source>
        <dbReference type="EMBL" id="PKY39485.1"/>
    </source>
</evidence>
<dbReference type="InterPro" id="IPR031968">
    <property type="entry name" value="VASt"/>
</dbReference>
<dbReference type="PANTHER" id="PTHR23319">
    <property type="entry name" value="GRAM DOMAIN CONTAINING 1B, ISOFORM E"/>
    <property type="match status" value="1"/>
</dbReference>
<dbReference type="SMART" id="SM00568">
    <property type="entry name" value="GRAM"/>
    <property type="match status" value="1"/>
</dbReference>
<feature type="region of interest" description="Disordered" evidence="6">
    <location>
        <begin position="164"/>
        <end position="185"/>
    </location>
</feature>
<dbReference type="GO" id="GO:0005789">
    <property type="term" value="C:endoplasmic reticulum membrane"/>
    <property type="evidence" value="ECO:0007669"/>
    <property type="project" value="TreeGrafter"/>
</dbReference>
<dbReference type="Gene3D" id="2.30.29.30">
    <property type="entry name" value="Pleckstrin-homology domain (PH domain)/Phosphotyrosine-binding domain (PTB)"/>
    <property type="match status" value="1"/>
</dbReference>
<dbReference type="VEuPathDB" id="FungiDB:FUN_018870"/>
<dbReference type="Pfam" id="PF02893">
    <property type="entry name" value="GRAM"/>
    <property type="match status" value="1"/>
</dbReference>
<dbReference type="InterPro" id="IPR004182">
    <property type="entry name" value="GRAM"/>
</dbReference>
<dbReference type="AlphaFoldDB" id="A0A2I1FYN6"/>
<feature type="region of interest" description="Disordered" evidence="6">
    <location>
        <begin position="674"/>
        <end position="698"/>
    </location>
</feature>
<keyword evidence="5 7" id="KW-0472">Membrane</keyword>
<evidence type="ECO:0000256" key="7">
    <source>
        <dbReference type="SAM" id="Phobius"/>
    </source>
</evidence>
<dbReference type="GO" id="GO:0032366">
    <property type="term" value="P:intracellular sterol transport"/>
    <property type="evidence" value="ECO:0007669"/>
    <property type="project" value="TreeGrafter"/>
</dbReference>
<feature type="domain" description="VASt" evidence="8">
    <location>
        <begin position="496"/>
        <end position="664"/>
    </location>
</feature>
<proteinExistence type="inferred from homology"/>
<sequence length="925" mass="104202">MLSIAKTALPSTIRDTLSRNNSDSEQSRDGTNGSPQKQSDKTDLLGNTRLNETNGNYPFPTPISTPKDENKQLDVNVDSSTSLQENLAGTVEPVDTTPIIVQPSISISPSNSVTSLKIEHFDREFDDELTTPIAGDIASQIPNASNANLTDRSDSLLLSDSNSSKKFRLPTKSNSAKSSKQRKRPSVNVFDENLIDSPPLNGHVPAAPRRNAEFHALFRSVPEEDFLINDYGCALQKEILVQGRLYVSANHVCFNANIFGWVTNLVIAFSDIVSIEKRMTAYVIPNAIQISTLHAKHFFTTFLSRDSVYDLLFALWKQVHPSLPMTSLTESEYGTSQKCSDASETSGGDGFTSSDDGDDEGKSTTSQRGPRKKFALPRLTLDPMRLMRGSSNSALFLDDDNTLHQEKVDSLFQSLPPSPKKRDFVSSSEITKGQKIQRQRSKSDAELQLFDADIADSKRIEKYHPVSPRNQPRHTANNNIKKRRSTQCACLKKGQHYNNVSLDTKFTGSVEKIFNLLFTSEFLKRYLTEEEKCTDVEIGEWNTESCTWTRSQSYIKPLNNSIGPKSTKCIIKDECQHRDFDNYVTNASTTTTPDVPSGSSFCVKTRICIMWAGANESRLIVTCSVEWSKSSWLKGTIERACIDGQQTYWKELAQAIKKYIAAHPSEFGEELGAPAQEETVDSEAVDEKASLKRAHTRPKDRIRPANTEVSNLQENESVTVQHQNNIWNVVTNILSSILNSLIKNITMPSSNIIMLLILLILVINNINNWLTLRNIGHKLDSMNNRRGSDLFSKSYEHREYTPLFVERFEDEKDNPLWQWLQERSKMYDEAEKRQSAFHTSNSEQTDHTTSSEVLSSSQINSEDGHHFKSKPISSQNLHNQIEDIYKLIQVAEGHVRKLVDVAEFESSYHRNSEDNINRQQFSDVL</sequence>
<evidence type="ECO:0000256" key="6">
    <source>
        <dbReference type="SAM" id="MobiDB-lite"/>
    </source>
</evidence>
<feature type="compositionally biased region" description="Polar residues" evidence="6">
    <location>
        <begin position="836"/>
        <end position="861"/>
    </location>
</feature>
<dbReference type="GO" id="GO:0120015">
    <property type="term" value="F:sterol transfer activity"/>
    <property type="evidence" value="ECO:0007669"/>
    <property type="project" value="TreeGrafter"/>
</dbReference>
<keyword evidence="3 7" id="KW-0812">Transmembrane</keyword>
<dbReference type="GO" id="GO:0032934">
    <property type="term" value="F:sterol binding"/>
    <property type="evidence" value="ECO:0007669"/>
    <property type="project" value="TreeGrafter"/>
</dbReference>
<evidence type="ECO:0000256" key="2">
    <source>
        <dbReference type="ARBA" id="ARBA00006582"/>
    </source>
</evidence>
<feature type="compositionally biased region" description="Low complexity" evidence="6">
    <location>
        <begin position="343"/>
        <end position="354"/>
    </location>
</feature>
<accession>A0A2I1FYN6</accession>
<keyword evidence="4 7" id="KW-1133">Transmembrane helix</keyword>
<organism evidence="9 10">
    <name type="scientific">Rhizophagus irregularis</name>
    <dbReference type="NCBI Taxonomy" id="588596"/>
    <lineage>
        <taxon>Eukaryota</taxon>
        <taxon>Fungi</taxon>
        <taxon>Fungi incertae sedis</taxon>
        <taxon>Mucoromycota</taxon>
        <taxon>Glomeromycotina</taxon>
        <taxon>Glomeromycetes</taxon>
        <taxon>Glomerales</taxon>
        <taxon>Glomeraceae</taxon>
        <taxon>Rhizophagus</taxon>
    </lineage>
</organism>
<evidence type="ECO:0000256" key="4">
    <source>
        <dbReference type="ARBA" id="ARBA00022989"/>
    </source>
</evidence>
<evidence type="ECO:0000256" key="5">
    <source>
        <dbReference type="ARBA" id="ARBA00023136"/>
    </source>
</evidence>
<dbReference type="Proteomes" id="UP000234323">
    <property type="component" value="Unassembled WGS sequence"/>
</dbReference>
<feature type="region of interest" description="Disordered" evidence="6">
    <location>
        <begin position="830"/>
        <end position="873"/>
    </location>
</feature>
<evidence type="ECO:0000313" key="10">
    <source>
        <dbReference type="Proteomes" id="UP000234323"/>
    </source>
</evidence>
<dbReference type="InterPro" id="IPR051482">
    <property type="entry name" value="Cholesterol_transport"/>
</dbReference>